<proteinExistence type="predicted"/>
<name>A0A7C8Z976_OPUST</name>
<accession>A0A7C8Z976</accession>
<dbReference type="AlphaFoldDB" id="A0A7C8Z976"/>
<protein>
    <submittedName>
        <fullName evidence="1">Uncharacterized protein</fullName>
    </submittedName>
</protein>
<sequence>MNLFSLWELMVDGQLFLNLTRNSVRYKWVELVSDNTGTIEHPTTLAGTAGALGLLNGGIQALRTSKRWEVLCTLGHPIQRVGIRQICLPCGESFAFGINSFSTELIKQRPQQITQSLGVRIILLVSN</sequence>
<reference evidence="1" key="1">
    <citation type="journal article" date="2013" name="J. Plant Res.">
        <title>Effect of fungi and light on seed germination of three Opuntia species from semiarid lands of central Mexico.</title>
        <authorList>
            <person name="Delgado-Sanchez P."/>
            <person name="Jimenez-Bremont J.F."/>
            <person name="Guerrero-Gonzalez Mde L."/>
            <person name="Flores J."/>
        </authorList>
    </citation>
    <scope>NUCLEOTIDE SEQUENCE</scope>
    <source>
        <tissue evidence="1">Cladode</tissue>
    </source>
</reference>
<reference evidence="1" key="2">
    <citation type="submission" date="2020-07" db="EMBL/GenBank/DDBJ databases">
        <authorList>
            <person name="Vera ALvarez R."/>
            <person name="Arias-Moreno D.M."/>
            <person name="Jimenez-Jacinto V."/>
            <person name="Jimenez-Bremont J.F."/>
            <person name="Swaminathan K."/>
            <person name="Moose S.P."/>
            <person name="Guerrero-Gonzalez M.L."/>
            <person name="Marino-Ramirez L."/>
            <person name="Landsman D."/>
            <person name="Rodriguez-Kessler M."/>
            <person name="Delgado-Sanchez P."/>
        </authorList>
    </citation>
    <scope>NUCLEOTIDE SEQUENCE</scope>
    <source>
        <tissue evidence="1">Cladode</tissue>
    </source>
</reference>
<evidence type="ECO:0000313" key="1">
    <source>
        <dbReference type="EMBL" id="MBA4637618.1"/>
    </source>
</evidence>
<dbReference type="EMBL" id="GISG01105899">
    <property type="protein sequence ID" value="MBA4637618.1"/>
    <property type="molecule type" value="Transcribed_RNA"/>
</dbReference>
<organism evidence="1">
    <name type="scientific">Opuntia streptacantha</name>
    <name type="common">Prickly pear cactus</name>
    <name type="synonym">Opuntia cardona</name>
    <dbReference type="NCBI Taxonomy" id="393608"/>
    <lineage>
        <taxon>Eukaryota</taxon>
        <taxon>Viridiplantae</taxon>
        <taxon>Streptophyta</taxon>
        <taxon>Embryophyta</taxon>
        <taxon>Tracheophyta</taxon>
        <taxon>Spermatophyta</taxon>
        <taxon>Magnoliopsida</taxon>
        <taxon>eudicotyledons</taxon>
        <taxon>Gunneridae</taxon>
        <taxon>Pentapetalae</taxon>
        <taxon>Caryophyllales</taxon>
        <taxon>Cactineae</taxon>
        <taxon>Cactaceae</taxon>
        <taxon>Opuntioideae</taxon>
        <taxon>Opuntia</taxon>
    </lineage>
</organism>